<dbReference type="AlphaFoldDB" id="A0A6L5BR05"/>
<sequence>MTSALQDFQQFVHWIHQPAHGASEDARRFANMILANFPAIAESSRQRSQRSSVLSEFARRLLPGVSPDEPAAQAAEVRADWPFRKLNHLTVGPFRGFRHPEPFELQKRIVMFYGPNGSGKTSLCEALEFALLGAVDEGDIKRIAADRYLSNSHEGRFERPVLLATDFEGRQVPVMADADAYRFCFVEKNRIDAFSRIAAKPAGQKTELIAALFGMDQFNDFVGHFNDSMEGQLTLVAVRNQELVAKQATLNQDHATVADEGAALIRHAQAEQNHANAYSQGMSYAQLLAAIGSAEHPGRLQELERAINQPAPAIFGVSAAALINAYTAAETAQRALNDLEGQLAQRSNDISFQDLYTAVLGLQQVVGDHCPACDTPLAGDYRALHNPYQKANDGLAGLRELAELQARQRTAIAARNAASEALRMFLATFAQRVGATIHSPLPVQRYLADPGFDVQHAWWVGSFQPDETGKSLAQRAVDWATELEARDVASRVILDDRQGLIDERDRLNQARIGVTTLASNRQQTLQAIAGARGRIAAFAADNAPLIQQVAEEVVAIARDTRIRNAYDQFLSLLRRYRTELPGTLMAGLNALTLELYNEFNVRDLDADKLSALYLPVTGEGRIELSFRGTPAARVDALQILSEGHVRCLGLSILLAKCLSIRAPVIVFDDAINAIDHEHRQGIRETIFESDRFVGTQIIVTCHSNEFIKDIQNHVAPEHWASYAFRHHSGNYHPRVLGNAITQSYLLNARAAVERGDDRAALGASRQALEMLTGKVWGWLGRCEQGMLTLKIAGSGAEPALRNLCEGIRAKLRNSPNFEHADKAPIIQALDHILGIPEQSLVWLYLNKGTHEEANREDFDVGVVELVVQTLESLNALQLRAR</sequence>
<dbReference type="CDD" id="cd00267">
    <property type="entry name" value="ABC_ATPase"/>
    <property type="match status" value="1"/>
</dbReference>
<dbReference type="PANTHER" id="PTHR32114">
    <property type="entry name" value="ABC TRANSPORTER ABCH.3"/>
    <property type="match status" value="1"/>
</dbReference>
<reference evidence="2 3" key="1">
    <citation type="submission" date="2019-12" db="EMBL/GenBank/DDBJ databases">
        <title>Endophytic bacteria associated with Panax ginseng seedlings.</title>
        <authorList>
            <person name="Park J.M."/>
            <person name="Shin R."/>
            <person name="Jo S.H."/>
        </authorList>
    </citation>
    <scope>NUCLEOTIDE SEQUENCE [LARGE SCALE GENOMIC DNA]</scope>
    <source>
        <strain evidence="2 3">PgKB32</strain>
    </source>
</reference>
<organism evidence="2 3">
    <name type="scientific">Pseudomonas frederiksbergensis</name>
    <dbReference type="NCBI Taxonomy" id="104087"/>
    <lineage>
        <taxon>Bacteria</taxon>
        <taxon>Pseudomonadati</taxon>
        <taxon>Pseudomonadota</taxon>
        <taxon>Gammaproteobacteria</taxon>
        <taxon>Pseudomonadales</taxon>
        <taxon>Pseudomonadaceae</taxon>
        <taxon>Pseudomonas</taxon>
    </lineage>
</organism>
<dbReference type="PANTHER" id="PTHR32114:SF2">
    <property type="entry name" value="ABC TRANSPORTER ABCH.3"/>
    <property type="match status" value="1"/>
</dbReference>
<feature type="domain" description="AAA+ ATPase" evidence="1">
    <location>
        <begin position="106"/>
        <end position="725"/>
    </location>
</feature>
<dbReference type="EMBL" id="JAAAXX010000002">
    <property type="protein sequence ID" value="KAF2390730.1"/>
    <property type="molecule type" value="Genomic_DNA"/>
</dbReference>
<accession>A0A6L5BR05</accession>
<evidence type="ECO:0000259" key="1">
    <source>
        <dbReference type="SMART" id="SM00382"/>
    </source>
</evidence>
<dbReference type="RefSeq" id="WP_163912765.1">
    <property type="nucleotide sequence ID" value="NZ_JAAAXX010000002.1"/>
</dbReference>
<name>A0A6L5BR05_9PSED</name>
<dbReference type="InterPro" id="IPR003593">
    <property type="entry name" value="AAA+_ATPase"/>
</dbReference>
<comment type="caution">
    <text evidence="2">The sequence shown here is derived from an EMBL/GenBank/DDBJ whole genome shotgun (WGS) entry which is preliminary data.</text>
</comment>
<dbReference type="Gene3D" id="3.40.50.300">
    <property type="entry name" value="P-loop containing nucleotide triphosphate hydrolases"/>
    <property type="match status" value="2"/>
</dbReference>
<gene>
    <name evidence="2" type="ORF">FX983_05197</name>
</gene>
<dbReference type="InterPro" id="IPR027417">
    <property type="entry name" value="P-loop_NTPase"/>
</dbReference>
<dbReference type="SMART" id="SM00382">
    <property type="entry name" value="AAA"/>
    <property type="match status" value="1"/>
</dbReference>
<evidence type="ECO:0000313" key="3">
    <source>
        <dbReference type="Proteomes" id="UP000475265"/>
    </source>
</evidence>
<evidence type="ECO:0000313" key="2">
    <source>
        <dbReference type="EMBL" id="KAF2390730.1"/>
    </source>
</evidence>
<dbReference type="Pfam" id="PF02463">
    <property type="entry name" value="SMC_N"/>
    <property type="match status" value="1"/>
</dbReference>
<dbReference type="InterPro" id="IPR003395">
    <property type="entry name" value="RecF/RecN/SMC_N"/>
</dbReference>
<protein>
    <submittedName>
        <fullName evidence="2">DNA replication and repair protein RecF</fullName>
    </submittedName>
</protein>
<dbReference type="Proteomes" id="UP000475265">
    <property type="component" value="Unassembled WGS sequence"/>
</dbReference>
<proteinExistence type="predicted"/>
<dbReference type="SUPFAM" id="SSF52540">
    <property type="entry name" value="P-loop containing nucleoside triphosphate hydrolases"/>
    <property type="match status" value="1"/>
</dbReference>